<proteinExistence type="predicted"/>
<dbReference type="SUPFAM" id="SSF47413">
    <property type="entry name" value="lambda repressor-like DNA-binding domains"/>
    <property type="match status" value="1"/>
</dbReference>
<dbReference type="Gene3D" id="1.10.260.40">
    <property type="entry name" value="lambda repressor-like DNA-binding domains"/>
    <property type="match status" value="1"/>
</dbReference>
<dbReference type="InterPro" id="IPR013096">
    <property type="entry name" value="Cupin_2"/>
</dbReference>
<dbReference type="AlphaFoldDB" id="A0A2W5P0Y8"/>
<dbReference type="PROSITE" id="PS50943">
    <property type="entry name" value="HTH_CROC1"/>
    <property type="match status" value="1"/>
</dbReference>
<dbReference type="Proteomes" id="UP000249135">
    <property type="component" value="Unassembled WGS sequence"/>
</dbReference>
<dbReference type="InterPro" id="IPR001387">
    <property type="entry name" value="Cro/C1-type_HTH"/>
</dbReference>
<dbReference type="GO" id="GO:0005829">
    <property type="term" value="C:cytosol"/>
    <property type="evidence" value="ECO:0007669"/>
    <property type="project" value="TreeGrafter"/>
</dbReference>
<dbReference type="EMBL" id="QFPP01000739">
    <property type="protein sequence ID" value="PZQ59386.1"/>
    <property type="molecule type" value="Genomic_DNA"/>
</dbReference>
<dbReference type="CDD" id="cd02209">
    <property type="entry name" value="cupin_XRE_C"/>
    <property type="match status" value="1"/>
</dbReference>
<dbReference type="PANTHER" id="PTHR46797">
    <property type="entry name" value="HTH-TYPE TRANSCRIPTIONAL REGULATOR"/>
    <property type="match status" value="1"/>
</dbReference>
<evidence type="ECO:0000259" key="3">
    <source>
        <dbReference type="PROSITE" id="PS50943"/>
    </source>
</evidence>
<dbReference type="Pfam" id="PF07883">
    <property type="entry name" value="Cupin_2"/>
    <property type="match status" value="1"/>
</dbReference>
<dbReference type="InterPro" id="IPR014710">
    <property type="entry name" value="RmlC-like_jellyroll"/>
</dbReference>
<evidence type="ECO:0000313" key="4">
    <source>
        <dbReference type="EMBL" id="PZQ59386.1"/>
    </source>
</evidence>
<dbReference type="Pfam" id="PF13560">
    <property type="entry name" value="HTH_31"/>
    <property type="match status" value="1"/>
</dbReference>
<dbReference type="SUPFAM" id="SSF51182">
    <property type="entry name" value="RmlC-like cupins"/>
    <property type="match status" value="1"/>
</dbReference>
<dbReference type="InterPro" id="IPR010982">
    <property type="entry name" value="Lambda_DNA-bd_dom_sf"/>
</dbReference>
<reference evidence="4 5" key="1">
    <citation type="submission" date="2017-08" db="EMBL/GenBank/DDBJ databases">
        <title>Infants hospitalized years apart are colonized by the same room-sourced microbial strains.</title>
        <authorList>
            <person name="Brooks B."/>
            <person name="Olm M.R."/>
            <person name="Firek B.A."/>
            <person name="Baker R."/>
            <person name="Thomas B.C."/>
            <person name="Morowitz M.J."/>
            <person name="Banfield J.F."/>
        </authorList>
    </citation>
    <scope>NUCLEOTIDE SEQUENCE [LARGE SCALE GENOMIC DNA]</scope>
    <source>
        <strain evidence="4">S2_005_003_R2_41</strain>
    </source>
</reference>
<dbReference type="InterPro" id="IPR050807">
    <property type="entry name" value="TransReg_Diox_bact_type"/>
</dbReference>
<dbReference type="CDD" id="cd00093">
    <property type="entry name" value="HTH_XRE"/>
    <property type="match status" value="1"/>
</dbReference>
<protein>
    <submittedName>
        <fullName evidence="4">XRE family transcriptional regulator</fullName>
    </submittedName>
</protein>
<evidence type="ECO:0000313" key="5">
    <source>
        <dbReference type="Proteomes" id="UP000249135"/>
    </source>
</evidence>
<feature type="compositionally biased region" description="Basic and acidic residues" evidence="2">
    <location>
        <begin position="207"/>
        <end position="218"/>
    </location>
</feature>
<evidence type="ECO:0000256" key="2">
    <source>
        <dbReference type="SAM" id="MobiDB-lite"/>
    </source>
</evidence>
<keyword evidence="1" id="KW-0238">DNA-binding</keyword>
<dbReference type="InterPro" id="IPR011051">
    <property type="entry name" value="RmlC_Cupin_sf"/>
</dbReference>
<dbReference type="Gene3D" id="2.60.120.10">
    <property type="entry name" value="Jelly Rolls"/>
    <property type="match status" value="1"/>
</dbReference>
<comment type="caution">
    <text evidence="4">The sequence shown here is derived from an EMBL/GenBank/DDBJ whole genome shotgun (WGS) entry which is preliminary data.</text>
</comment>
<gene>
    <name evidence="4" type="ORF">DI563_30220</name>
</gene>
<dbReference type="SMART" id="SM00530">
    <property type="entry name" value="HTH_XRE"/>
    <property type="match status" value="1"/>
</dbReference>
<dbReference type="PANTHER" id="PTHR46797:SF20">
    <property type="entry name" value="BLR4304 PROTEIN"/>
    <property type="match status" value="1"/>
</dbReference>
<organism evidence="4 5">
    <name type="scientific">Variovorax paradoxus</name>
    <dbReference type="NCBI Taxonomy" id="34073"/>
    <lineage>
        <taxon>Bacteria</taxon>
        <taxon>Pseudomonadati</taxon>
        <taxon>Pseudomonadota</taxon>
        <taxon>Betaproteobacteria</taxon>
        <taxon>Burkholderiales</taxon>
        <taxon>Comamonadaceae</taxon>
        <taxon>Variovorax</taxon>
    </lineage>
</organism>
<feature type="region of interest" description="Disordered" evidence="2">
    <location>
        <begin position="202"/>
        <end position="238"/>
    </location>
</feature>
<dbReference type="GO" id="GO:0003677">
    <property type="term" value="F:DNA binding"/>
    <property type="evidence" value="ECO:0007669"/>
    <property type="project" value="UniProtKB-KW"/>
</dbReference>
<sequence>MQDQPVPPSGRRAGANTLDKETFGRRLRVARKQLGWTLAQLSERSGVSIPTISRAERGQLALGYDNFAALGQALQMDMGQMFSSASAKTSRFKDPVVTRAGEGVAYRGESFVYEFLGTTAVGKKMIPVLGTVHARTFNGPEDFARHPGEEFVYILSGTVDVYFDTGETLRLTRGDSLYFDSRIGHAYVSVSRQLARTIGAMTGESDSAQKARERHEPAVAEAPTGRGPAAPARKTRRR</sequence>
<accession>A0A2W5P0Y8</accession>
<name>A0A2W5P0Y8_VARPD</name>
<feature type="domain" description="HTH cro/C1-type" evidence="3">
    <location>
        <begin position="27"/>
        <end position="81"/>
    </location>
</feature>
<evidence type="ECO:0000256" key="1">
    <source>
        <dbReference type="ARBA" id="ARBA00023125"/>
    </source>
</evidence>
<feature type="compositionally biased region" description="Low complexity" evidence="2">
    <location>
        <begin position="220"/>
        <end position="232"/>
    </location>
</feature>
<dbReference type="GO" id="GO:0003700">
    <property type="term" value="F:DNA-binding transcription factor activity"/>
    <property type="evidence" value="ECO:0007669"/>
    <property type="project" value="TreeGrafter"/>
</dbReference>